<evidence type="ECO:0000259" key="3">
    <source>
        <dbReference type="Pfam" id="PF00497"/>
    </source>
</evidence>
<dbReference type="PANTHER" id="PTHR35936:SF25">
    <property type="entry name" value="ABC TRANSPORTER SUBSTRATE-BINDING PROTEIN"/>
    <property type="match status" value="1"/>
</dbReference>
<dbReference type="AlphaFoldDB" id="E8LQQ9"/>
<reference evidence="4 5" key="1">
    <citation type="journal article" date="2012" name="Int. J. Syst. Evol. Microbiol.">
        <title>Vibrio caribbeanicus sp. nov., isolated from the marine sponge Scleritoderma cyanea.</title>
        <authorList>
            <person name="Hoffmann M."/>
            <person name="Monday S.R."/>
            <person name="Allard M.W."/>
            <person name="Strain E.A."/>
            <person name="Whittaker P."/>
            <person name="Naum M."/>
            <person name="McCarthy P.J."/>
            <person name="Lopez J.V."/>
            <person name="Fischer M."/>
            <person name="Brown E.W."/>
        </authorList>
    </citation>
    <scope>NUCLEOTIDE SEQUENCE [LARGE SCALE GENOMIC DNA]</scope>
    <source>
        <strain evidence="4 5">LMG 20546</strain>
    </source>
</reference>
<dbReference type="eggNOG" id="COG0834">
    <property type="taxonomic scope" value="Bacteria"/>
</dbReference>
<evidence type="ECO:0000256" key="2">
    <source>
        <dbReference type="ARBA" id="ARBA00022729"/>
    </source>
</evidence>
<dbReference type="Proteomes" id="UP000004371">
    <property type="component" value="Unassembled WGS sequence"/>
</dbReference>
<dbReference type="Pfam" id="PF00497">
    <property type="entry name" value="SBP_bac_3"/>
    <property type="match status" value="1"/>
</dbReference>
<evidence type="ECO:0000313" key="4">
    <source>
        <dbReference type="EMBL" id="EGA66984.1"/>
    </source>
</evidence>
<dbReference type="STRING" id="945543.VIBR0546_19227"/>
<sequence>MGGVFVSGDIFISNYAFDESICICKEDKMRSVVKTFLYLAASLLFISFAQANTVKLANGEWAPYQSKTLKNGGFITQIVKEAFEAEGYQVEFTYMPWKRGFEESKAGKFDGSLIWSKNPDREQFFNYTDSVITLSTGLFQQKSNPVSWSSKEDLKNFKIGGVTGYAYGVEDMEKAGQLNIQRIASAENNYKKLSAGRLDIVLEDMDVGMETITKLNLTDKIEPNAKTLSARDYFVIISKKSPRSQELVDAFNRGLAKLKAEGKLDAYREASIRGEYK</sequence>
<comment type="similarity">
    <text evidence="1">Belongs to the bacterial solute-binding protein 3 family.</text>
</comment>
<gene>
    <name evidence="4" type="ORF">VIBR0546_19227</name>
</gene>
<keyword evidence="5" id="KW-1185">Reference proteome</keyword>
<protein>
    <submittedName>
        <fullName evidence="4">ABC-type amino acid transport/signal transduction systems, periplasmic component</fullName>
    </submittedName>
</protein>
<accession>E8LQQ9</accession>
<dbReference type="EMBL" id="AEVS01000019">
    <property type="protein sequence ID" value="EGA66984.1"/>
    <property type="molecule type" value="Genomic_DNA"/>
</dbReference>
<name>E8LQQ9_9VIBR</name>
<dbReference type="Gene3D" id="3.40.190.10">
    <property type="entry name" value="Periplasmic binding protein-like II"/>
    <property type="match status" value="2"/>
</dbReference>
<evidence type="ECO:0000313" key="5">
    <source>
        <dbReference type="Proteomes" id="UP000004371"/>
    </source>
</evidence>
<proteinExistence type="inferred from homology"/>
<keyword evidence="2" id="KW-0732">Signal</keyword>
<comment type="caution">
    <text evidence="4">The sequence shown here is derived from an EMBL/GenBank/DDBJ whole genome shotgun (WGS) entry which is preliminary data.</text>
</comment>
<feature type="domain" description="Solute-binding protein family 3/N-terminal" evidence="3">
    <location>
        <begin position="59"/>
        <end position="268"/>
    </location>
</feature>
<dbReference type="InterPro" id="IPR001638">
    <property type="entry name" value="Solute-binding_3/MltF_N"/>
</dbReference>
<dbReference type="PANTHER" id="PTHR35936">
    <property type="entry name" value="MEMBRANE-BOUND LYTIC MUREIN TRANSGLYCOSYLASE F"/>
    <property type="match status" value="1"/>
</dbReference>
<dbReference type="SUPFAM" id="SSF53850">
    <property type="entry name" value="Periplasmic binding protein-like II"/>
    <property type="match status" value="1"/>
</dbReference>
<organism evidence="4 5">
    <name type="scientific">Vibrio brasiliensis LMG 20546</name>
    <dbReference type="NCBI Taxonomy" id="945543"/>
    <lineage>
        <taxon>Bacteria</taxon>
        <taxon>Pseudomonadati</taxon>
        <taxon>Pseudomonadota</taxon>
        <taxon>Gammaproteobacteria</taxon>
        <taxon>Vibrionales</taxon>
        <taxon>Vibrionaceae</taxon>
        <taxon>Vibrio</taxon>
        <taxon>Vibrio oreintalis group</taxon>
    </lineage>
</organism>
<evidence type="ECO:0000256" key="1">
    <source>
        <dbReference type="ARBA" id="ARBA00010333"/>
    </source>
</evidence>